<keyword evidence="6" id="KW-1185">Reference proteome</keyword>
<evidence type="ECO:0000259" key="4">
    <source>
        <dbReference type="Pfam" id="PF13439"/>
    </source>
</evidence>
<name>A0AB34JFS5_PRYPA</name>
<dbReference type="PANTHER" id="PTHR45947:SF3">
    <property type="entry name" value="SULFOQUINOVOSYL TRANSFERASE SQD2"/>
    <property type="match status" value="1"/>
</dbReference>
<dbReference type="InterPro" id="IPR028098">
    <property type="entry name" value="Glyco_trans_4-like_N"/>
</dbReference>
<dbReference type="InterPro" id="IPR001296">
    <property type="entry name" value="Glyco_trans_1"/>
</dbReference>
<feature type="domain" description="Glycosyltransferase subfamily 4-like N-terminal" evidence="4">
    <location>
        <begin position="92"/>
        <end position="222"/>
    </location>
</feature>
<keyword evidence="2" id="KW-0472">Membrane</keyword>
<reference evidence="5 6" key="1">
    <citation type="journal article" date="2024" name="Science">
        <title>Giant polyketide synthase enzymes in the biosynthesis of giant marine polyether toxins.</title>
        <authorList>
            <person name="Fallon T.R."/>
            <person name="Shende V.V."/>
            <person name="Wierzbicki I.H."/>
            <person name="Pendleton A.L."/>
            <person name="Watervoot N.F."/>
            <person name="Auber R.P."/>
            <person name="Gonzalez D.J."/>
            <person name="Wisecaver J.H."/>
            <person name="Moore B.S."/>
        </authorList>
    </citation>
    <scope>NUCLEOTIDE SEQUENCE [LARGE SCALE GENOMIC DNA]</scope>
    <source>
        <strain evidence="5 6">12B1</strain>
    </source>
</reference>
<dbReference type="InterPro" id="IPR050194">
    <property type="entry name" value="Glycosyltransferase_grp1"/>
</dbReference>
<dbReference type="AlphaFoldDB" id="A0AB34JFS5"/>
<dbReference type="PANTHER" id="PTHR45947">
    <property type="entry name" value="SULFOQUINOVOSYL TRANSFERASE SQD2"/>
    <property type="match status" value="1"/>
</dbReference>
<organism evidence="5 6">
    <name type="scientific">Prymnesium parvum</name>
    <name type="common">Toxic golden alga</name>
    <dbReference type="NCBI Taxonomy" id="97485"/>
    <lineage>
        <taxon>Eukaryota</taxon>
        <taxon>Haptista</taxon>
        <taxon>Haptophyta</taxon>
        <taxon>Prymnesiophyceae</taxon>
        <taxon>Prymnesiales</taxon>
        <taxon>Prymnesiaceae</taxon>
        <taxon>Prymnesium</taxon>
    </lineage>
</organism>
<sequence>MSDESSADERDDPTSRARHGLVAFVKTVRAMGDLPIALMIFVPRLCASSLVVGVAMMSRAVARLFDVTSSYEMKANLRILIVTDYMPPQTHGIAIRFRQYIDHMRSAGHEVQVFCTDAVKERESSFDHPNLPSITNPYNIHNRMAYNPGIKLAWYLGAKQWDIVHLVYPSNIGWAVLPVAAWRRIPIYCSHHVDMEYYISEYVRIKPLAEMGKFLYYLFAKLPAISFAVTNAAPTLCFLKNHIAGFRDTRCRIPTGVAESRFKVKDRQQLDDERTALLARAGYAPKADVCVLIMVQRLAPEKDTIKCLQALVDIADKATSPSAAAGRFSLDGVRPTHVVIAGHGPSRETLEHFAAAHSLPVTFLGNVPNDRLPPLYRAADVFVTCSTSETYGLTTLEALACGTPAVLPHCEVFDELWMDRIPSEWFFDSQSLPSLAGALRCAGCATSKQSLMASPIKASWADATAELVQQYEAAIQTNLPNRVELASYTRVFNQFLRAALFTALTGWLLRGYTNKAFRLLTFALDELIRWSEAMEGSL</sequence>
<proteinExistence type="predicted"/>
<dbReference type="EMBL" id="JBGBPQ010000009">
    <property type="protein sequence ID" value="KAL1520077.1"/>
    <property type="molecule type" value="Genomic_DNA"/>
</dbReference>
<keyword evidence="1" id="KW-0328">Glycosyltransferase</keyword>
<evidence type="ECO:0000313" key="6">
    <source>
        <dbReference type="Proteomes" id="UP001515480"/>
    </source>
</evidence>
<keyword evidence="2" id="KW-1133">Transmembrane helix</keyword>
<dbReference type="Proteomes" id="UP001515480">
    <property type="component" value="Unassembled WGS sequence"/>
</dbReference>
<dbReference type="Pfam" id="PF00534">
    <property type="entry name" value="Glycos_transf_1"/>
    <property type="match status" value="1"/>
</dbReference>
<feature type="transmembrane region" description="Helical" evidence="2">
    <location>
        <begin position="214"/>
        <end position="233"/>
    </location>
</feature>
<dbReference type="GO" id="GO:0016757">
    <property type="term" value="F:glycosyltransferase activity"/>
    <property type="evidence" value="ECO:0007669"/>
    <property type="project" value="UniProtKB-KW"/>
</dbReference>
<keyword evidence="2" id="KW-0812">Transmembrane</keyword>
<dbReference type="Gene3D" id="3.40.50.2000">
    <property type="entry name" value="Glycogen Phosphorylase B"/>
    <property type="match status" value="2"/>
</dbReference>
<accession>A0AB34JFS5</accession>
<feature type="domain" description="Glycosyl transferase family 1" evidence="3">
    <location>
        <begin position="289"/>
        <end position="417"/>
    </location>
</feature>
<dbReference type="Pfam" id="PF13439">
    <property type="entry name" value="Glyco_transf_4"/>
    <property type="match status" value="1"/>
</dbReference>
<gene>
    <name evidence="5" type="ORF">AB1Y20_023552</name>
</gene>
<protein>
    <submittedName>
        <fullName evidence="5">Uncharacterized protein</fullName>
    </submittedName>
</protein>
<evidence type="ECO:0000313" key="5">
    <source>
        <dbReference type="EMBL" id="KAL1520077.1"/>
    </source>
</evidence>
<evidence type="ECO:0000256" key="1">
    <source>
        <dbReference type="ARBA" id="ARBA00022676"/>
    </source>
</evidence>
<evidence type="ECO:0000259" key="3">
    <source>
        <dbReference type="Pfam" id="PF00534"/>
    </source>
</evidence>
<feature type="transmembrane region" description="Helical" evidence="2">
    <location>
        <begin position="34"/>
        <end position="55"/>
    </location>
</feature>
<dbReference type="SUPFAM" id="SSF53756">
    <property type="entry name" value="UDP-Glycosyltransferase/glycogen phosphorylase"/>
    <property type="match status" value="1"/>
</dbReference>
<evidence type="ECO:0000256" key="2">
    <source>
        <dbReference type="SAM" id="Phobius"/>
    </source>
</evidence>
<keyword evidence="1" id="KW-0808">Transferase</keyword>
<comment type="caution">
    <text evidence="5">The sequence shown here is derived from an EMBL/GenBank/DDBJ whole genome shotgun (WGS) entry which is preliminary data.</text>
</comment>